<keyword evidence="3 6" id="KW-0812">Transmembrane</keyword>
<feature type="transmembrane region" description="Helical" evidence="6">
    <location>
        <begin position="444"/>
        <end position="464"/>
    </location>
</feature>
<feature type="transmembrane region" description="Helical" evidence="6">
    <location>
        <begin position="12"/>
        <end position="32"/>
    </location>
</feature>
<gene>
    <name evidence="7" type="ORF">DU002_18680</name>
</gene>
<protein>
    <submittedName>
        <fullName evidence="7">Polysaccharide biosynthesis protein</fullName>
    </submittedName>
</protein>
<dbReference type="OrthoDB" id="653189at2"/>
<feature type="transmembrane region" description="Helical" evidence="6">
    <location>
        <begin position="309"/>
        <end position="328"/>
    </location>
</feature>
<feature type="transmembrane region" description="Helical" evidence="6">
    <location>
        <begin position="348"/>
        <end position="368"/>
    </location>
</feature>
<keyword evidence="4 6" id="KW-1133">Transmembrane helix</keyword>
<dbReference type="PANTHER" id="PTHR30250:SF26">
    <property type="entry name" value="PSMA PROTEIN"/>
    <property type="match status" value="1"/>
</dbReference>
<sequence length="508" mass="56503">MVNLKKNIVCNYVSQIYVTIIGIVLLPMYIKYMGSEAYGLIGFFAMLQVWFNVLDLGLTPTIARETARYRAGALSKLEFSQLYRALSMIFLSIAVVGGGVLFLLSESVATKWLNIESLSISDVIIAVQVMAISVALRWITGLYRGVVSGSEELVWLSGFNVIVATLRFVGVFFSMWHYGFTPIVFFVHQFCVALLENTGLALKTRELLPRKKDLNEKIGWSFEPIKPTLKFSLTIAFTASVWVFVTQTDKLVLSGILSLEDYGYFTLAVLVANGIIVIGGPISSAIMPRMARLHAENKHTEMIKVYRKATKLVSIIAGTTAITLIATAKPLLIAWTGDEYLASQAAPILRLYAAGNLFLSISAFSYYIQYAKGNLRYHLIGNLGLVVILIPCVILAAVNFGSLGAGYVWLSMNALFFLCWVAYVHHKLEPNLHLKWLISDVLKLIFPIMLFATFISLCAPKYSLSSRLENLLFVIIFGCLLFGGPVAIYARFKILLKRNRNSCGKKSR</sequence>
<dbReference type="EMBL" id="QPID01000016">
    <property type="protein sequence ID" value="RCU43297.1"/>
    <property type="molecule type" value="Genomic_DNA"/>
</dbReference>
<comment type="subcellular location">
    <subcellularLocation>
        <location evidence="1">Cell membrane</location>
        <topology evidence="1">Multi-pass membrane protein</topology>
    </subcellularLocation>
</comment>
<feature type="transmembrane region" description="Helical" evidence="6">
    <location>
        <begin position="470"/>
        <end position="490"/>
    </location>
</feature>
<dbReference type="InterPro" id="IPR002797">
    <property type="entry name" value="Polysacc_synth"/>
</dbReference>
<evidence type="ECO:0000256" key="1">
    <source>
        <dbReference type="ARBA" id="ARBA00004651"/>
    </source>
</evidence>
<feature type="transmembrane region" description="Helical" evidence="6">
    <location>
        <begin position="380"/>
        <end position="400"/>
    </location>
</feature>
<keyword evidence="2" id="KW-1003">Cell membrane</keyword>
<reference evidence="7 8" key="1">
    <citation type="submission" date="2018-07" db="EMBL/GenBank/DDBJ databases">
        <title>Corallincola holothuriorum sp. nov., a new facultative anaerobe isolated from sea cucumber Apostichopus japonicus.</title>
        <authorList>
            <person name="Xia H."/>
        </authorList>
    </citation>
    <scope>NUCLEOTIDE SEQUENCE [LARGE SCALE GENOMIC DNA]</scope>
    <source>
        <strain evidence="7 8">C4</strain>
    </source>
</reference>
<dbReference type="Proteomes" id="UP000252558">
    <property type="component" value="Unassembled WGS sequence"/>
</dbReference>
<evidence type="ECO:0000256" key="2">
    <source>
        <dbReference type="ARBA" id="ARBA00022475"/>
    </source>
</evidence>
<keyword evidence="8" id="KW-1185">Reference proteome</keyword>
<dbReference type="AlphaFoldDB" id="A0A368MYH3"/>
<evidence type="ECO:0000256" key="5">
    <source>
        <dbReference type="ARBA" id="ARBA00023136"/>
    </source>
</evidence>
<dbReference type="GO" id="GO:0005886">
    <property type="term" value="C:plasma membrane"/>
    <property type="evidence" value="ECO:0007669"/>
    <property type="project" value="UniProtKB-SubCell"/>
</dbReference>
<feature type="transmembrane region" description="Helical" evidence="6">
    <location>
        <begin position="227"/>
        <end position="245"/>
    </location>
</feature>
<organism evidence="7 8">
    <name type="scientific">Corallincola holothuriorum</name>
    <dbReference type="NCBI Taxonomy" id="2282215"/>
    <lineage>
        <taxon>Bacteria</taxon>
        <taxon>Pseudomonadati</taxon>
        <taxon>Pseudomonadota</taxon>
        <taxon>Gammaproteobacteria</taxon>
        <taxon>Alteromonadales</taxon>
        <taxon>Psychromonadaceae</taxon>
        <taxon>Corallincola</taxon>
    </lineage>
</organism>
<feature type="transmembrane region" description="Helical" evidence="6">
    <location>
        <begin position="124"/>
        <end position="146"/>
    </location>
</feature>
<feature type="transmembrane region" description="Helical" evidence="6">
    <location>
        <begin position="82"/>
        <end position="104"/>
    </location>
</feature>
<comment type="caution">
    <text evidence="7">The sequence shown here is derived from an EMBL/GenBank/DDBJ whole genome shotgun (WGS) entry which is preliminary data.</text>
</comment>
<dbReference type="RefSeq" id="WP_114339975.1">
    <property type="nucleotide sequence ID" value="NZ_QPID01000016.1"/>
</dbReference>
<evidence type="ECO:0000256" key="3">
    <source>
        <dbReference type="ARBA" id="ARBA00022692"/>
    </source>
</evidence>
<dbReference type="PANTHER" id="PTHR30250">
    <property type="entry name" value="PST FAMILY PREDICTED COLANIC ACID TRANSPORTER"/>
    <property type="match status" value="1"/>
</dbReference>
<dbReference type="Pfam" id="PF01943">
    <property type="entry name" value="Polysacc_synt"/>
    <property type="match status" value="1"/>
</dbReference>
<dbReference type="InterPro" id="IPR050833">
    <property type="entry name" value="Poly_Biosynth_Transport"/>
</dbReference>
<feature type="transmembrane region" description="Helical" evidence="6">
    <location>
        <begin position="153"/>
        <end position="177"/>
    </location>
</feature>
<feature type="transmembrane region" description="Helical" evidence="6">
    <location>
        <begin position="265"/>
        <end position="288"/>
    </location>
</feature>
<evidence type="ECO:0000256" key="6">
    <source>
        <dbReference type="SAM" id="Phobius"/>
    </source>
</evidence>
<feature type="transmembrane region" description="Helical" evidence="6">
    <location>
        <begin position="38"/>
        <end position="62"/>
    </location>
</feature>
<name>A0A368MYH3_9GAMM</name>
<feature type="transmembrane region" description="Helical" evidence="6">
    <location>
        <begin position="183"/>
        <end position="202"/>
    </location>
</feature>
<accession>A0A368MYH3</accession>
<feature type="transmembrane region" description="Helical" evidence="6">
    <location>
        <begin position="406"/>
        <end position="424"/>
    </location>
</feature>
<proteinExistence type="predicted"/>
<evidence type="ECO:0000256" key="4">
    <source>
        <dbReference type="ARBA" id="ARBA00022989"/>
    </source>
</evidence>
<evidence type="ECO:0000313" key="7">
    <source>
        <dbReference type="EMBL" id="RCU43297.1"/>
    </source>
</evidence>
<keyword evidence="5 6" id="KW-0472">Membrane</keyword>
<evidence type="ECO:0000313" key="8">
    <source>
        <dbReference type="Proteomes" id="UP000252558"/>
    </source>
</evidence>